<evidence type="ECO:0000256" key="6">
    <source>
        <dbReference type="SAM" id="MobiDB-lite"/>
    </source>
</evidence>
<reference evidence="8" key="2">
    <citation type="journal article" date="2010" name="Genome Res.">
        <title>Population genomic sequencing of Coccidioides fungi reveals recent hybridization and transposon control.</title>
        <authorList>
            <person name="Neafsey D.E."/>
            <person name="Barker B.M."/>
            <person name="Sharpton T.J."/>
            <person name="Stajich J.E."/>
            <person name="Park D.J."/>
            <person name="Whiston E."/>
            <person name="Hung C.-Y."/>
            <person name="McMahan C."/>
            <person name="White J."/>
            <person name="Sykes S."/>
            <person name="Heiman D."/>
            <person name="Young S."/>
            <person name="Zeng Q."/>
            <person name="Abouelleil A."/>
            <person name="Aftuck L."/>
            <person name="Bessette D."/>
            <person name="Brown A."/>
            <person name="FitzGerald M."/>
            <person name="Lui A."/>
            <person name="Macdonald J.P."/>
            <person name="Priest M."/>
            <person name="Orbach M.J."/>
            <person name="Galgiani J.N."/>
            <person name="Kirkland T.N."/>
            <person name="Cole G.T."/>
            <person name="Birren B.W."/>
            <person name="Henn M.R."/>
            <person name="Taylor J.W."/>
            <person name="Rounsley S.D."/>
        </authorList>
    </citation>
    <scope>GENOME REANNOTATION</scope>
    <source>
        <strain evidence="8">RS</strain>
    </source>
</reference>
<evidence type="ECO:0000256" key="4">
    <source>
        <dbReference type="ARBA" id="ARBA00022827"/>
    </source>
</evidence>
<dbReference type="GO" id="GO:0004499">
    <property type="term" value="F:N,N-dimethylaniline monooxygenase activity"/>
    <property type="evidence" value="ECO:0007669"/>
    <property type="project" value="InterPro"/>
</dbReference>
<reference evidence="8" key="1">
    <citation type="journal article" date="2009" name="Genome Res.">
        <title>Comparative genomic analyses of the human fungal pathogens Coccidioides and their relatives.</title>
        <authorList>
            <person name="Sharpton T.J."/>
            <person name="Stajich J.E."/>
            <person name="Rounsley S.D."/>
            <person name="Gardner M.J."/>
            <person name="Wortman J.R."/>
            <person name="Jordar V.S."/>
            <person name="Maiti R."/>
            <person name="Kodira C.D."/>
            <person name="Neafsey D.E."/>
            <person name="Zeng Q."/>
            <person name="Hung C.-Y."/>
            <person name="McMahan C."/>
            <person name="Muszewska A."/>
            <person name="Grynberg M."/>
            <person name="Mandel M.A."/>
            <person name="Kellner E.M."/>
            <person name="Barker B.M."/>
            <person name="Galgiani J.N."/>
            <person name="Orbach M.J."/>
            <person name="Kirkland T.N."/>
            <person name="Cole G.T."/>
            <person name="Henn M.R."/>
            <person name="Birren B.W."/>
            <person name="Taylor J.W."/>
        </authorList>
    </citation>
    <scope>NUCLEOTIDE SEQUENCE [LARGE SCALE GENOMIC DNA]</scope>
    <source>
        <strain evidence="8">RS</strain>
    </source>
</reference>
<evidence type="ECO:0000256" key="5">
    <source>
        <dbReference type="ARBA" id="ARBA00023002"/>
    </source>
</evidence>
<dbReference type="KEGG" id="cim:CIMG_11745"/>
<feature type="region of interest" description="Disordered" evidence="6">
    <location>
        <begin position="601"/>
        <end position="621"/>
    </location>
</feature>
<evidence type="ECO:0000256" key="2">
    <source>
        <dbReference type="ARBA" id="ARBA00010139"/>
    </source>
</evidence>
<organism evidence="7 8">
    <name type="scientific">Coccidioides immitis (strain RS)</name>
    <name type="common">Valley fever fungus</name>
    <dbReference type="NCBI Taxonomy" id="246410"/>
    <lineage>
        <taxon>Eukaryota</taxon>
        <taxon>Fungi</taxon>
        <taxon>Dikarya</taxon>
        <taxon>Ascomycota</taxon>
        <taxon>Pezizomycotina</taxon>
        <taxon>Eurotiomycetes</taxon>
        <taxon>Eurotiomycetidae</taxon>
        <taxon>Onygenales</taxon>
        <taxon>Onygenaceae</taxon>
        <taxon>Coccidioides</taxon>
    </lineage>
</organism>
<keyword evidence="5" id="KW-0560">Oxidoreductase</keyword>
<name>A0A0D8JWA6_COCIM</name>
<evidence type="ECO:0000313" key="8">
    <source>
        <dbReference type="Proteomes" id="UP000001261"/>
    </source>
</evidence>
<keyword evidence="4" id="KW-0274">FAD</keyword>
<dbReference type="EMBL" id="GG704912">
    <property type="protein sequence ID" value="KJF60573.1"/>
    <property type="molecule type" value="Genomic_DNA"/>
</dbReference>
<protein>
    <recommendedName>
        <fullName evidence="9">Flavin-binding monooxygenase</fullName>
    </recommendedName>
</protein>
<dbReference type="InParanoid" id="A0A0D8JWA6"/>
<dbReference type="GO" id="GO:0050660">
    <property type="term" value="F:flavin adenine dinucleotide binding"/>
    <property type="evidence" value="ECO:0007669"/>
    <property type="project" value="InterPro"/>
</dbReference>
<dbReference type="AlphaFoldDB" id="A0A0D8JWA6"/>
<comment type="similarity">
    <text evidence="2">Belongs to the FAD-binding monooxygenase family.</text>
</comment>
<dbReference type="Pfam" id="PF00743">
    <property type="entry name" value="FMO-like"/>
    <property type="match status" value="1"/>
</dbReference>
<dbReference type="SUPFAM" id="SSF51905">
    <property type="entry name" value="FAD/NAD(P)-binding domain"/>
    <property type="match status" value="3"/>
</dbReference>
<proteinExistence type="inferred from homology"/>
<dbReference type="GeneID" id="24163856"/>
<sequence length="645" mass="73214">MAQTNDIQPPLGSNNPNIDHPASLDRPMFCSEWPVSSPSGYKITDHMVNEAFPERPSFKIAMLGAGAAGIDFLHHAILAFKDDPDVDLVVCEKNHDIGGTWLENRYPGCACDVPSASYQFPWRPNPGWTMYYSTSREIWEYLRKIVDDEGMMRYIRLRTAIVHAAWQEPKSKWVLHLVERNEKDEVVREWDEEFDMFLSGAGILNAWKWPDIPGLHRFKGRLFHTARYEEGFDLKGKSVAVIGSGSSGVQTVAAIYNDVSKLYTWVRTPTWITPGFAQKYAGPDGKNFAYSEEQKDIWRAYPEKYRSYRKMIEDELNGRFRFVLRNSKESDDAILFSHKEMSSKLGNNTHLISKIIPQNFNVGCRRPTPGNGYLEALVGSKTTCYTENIGGITPNGFLTTDGTEVNVDVIICATGFDTTFRPRFPIIGLDGKNIADRWKNRAESYISVSVSNVPNYFMYGGPYSPVAQGSILPILTLLSNHFIQVIKKMRKEHIRRLSPKESAMRDFVEHASVYLQRTAWADPCSSWFKQGKIDGNIVMWPGSRLAFFDLIKEPKYEDYEIEYWSGNRWGYLGNGFSTVEFDGSDISSYLNCELFPQEPAASKQEEKVESNPLHSPAKDSLKSKEFDSLGLLQDTPGFQVAVCPN</sequence>
<evidence type="ECO:0008006" key="9">
    <source>
        <dbReference type="Google" id="ProtNLM"/>
    </source>
</evidence>
<dbReference type="InterPro" id="IPR036188">
    <property type="entry name" value="FAD/NAD-bd_sf"/>
</dbReference>
<dbReference type="Proteomes" id="UP000001261">
    <property type="component" value="Unassembled WGS sequence"/>
</dbReference>
<dbReference type="OMA" id="DPCSSWF"/>
<keyword evidence="3" id="KW-0285">Flavoprotein</keyword>
<keyword evidence="8" id="KW-1185">Reference proteome</keyword>
<dbReference type="OrthoDB" id="74360at2759"/>
<dbReference type="GO" id="GO:0050661">
    <property type="term" value="F:NADP binding"/>
    <property type="evidence" value="ECO:0007669"/>
    <property type="project" value="InterPro"/>
</dbReference>
<accession>A0A0D8JWA6</accession>
<dbReference type="InterPro" id="IPR051209">
    <property type="entry name" value="FAD-bind_Monooxygenase_sf"/>
</dbReference>
<gene>
    <name evidence="7" type="ORF">CIMG_11745</name>
</gene>
<dbReference type="Gene3D" id="3.50.50.60">
    <property type="entry name" value="FAD/NAD(P)-binding domain"/>
    <property type="match status" value="2"/>
</dbReference>
<dbReference type="VEuPathDB" id="FungiDB:CIMG_11745"/>
<dbReference type="PANTHER" id="PTHR42877:SF7">
    <property type="entry name" value="FLAVIN-BINDING MONOOXYGENASE-RELATED"/>
    <property type="match status" value="1"/>
</dbReference>
<comment type="cofactor">
    <cofactor evidence="1">
        <name>FAD</name>
        <dbReference type="ChEBI" id="CHEBI:57692"/>
    </cofactor>
</comment>
<evidence type="ECO:0000256" key="1">
    <source>
        <dbReference type="ARBA" id="ARBA00001974"/>
    </source>
</evidence>
<dbReference type="PANTHER" id="PTHR42877">
    <property type="entry name" value="L-ORNITHINE N(5)-MONOOXYGENASE-RELATED"/>
    <property type="match status" value="1"/>
</dbReference>
<evidence type="ECO:0000313" key="7">
    <source>
        <dbReference type="EMBL" id="KJF60573.1"/>
    </source>
</evidence>
<dbReference type="InterPro" id="IPR020946">
    <property type="entry name" value="Flavin_mOase-like"/>
</dbReference>
<dbReference type="RefSeq" id="XP_012214094.1">
    <property type="nucleotide sequence ID" value="XM_012358671.1"/>
</dbReference>
<evidence type="ECO:0000256" key="3">
    <source>
        <dbReference type="ARBA" id="ARBA00022630"/>
    </source>
</evidence>